<keyword evidence="1" id="KW-0560">Oxidoreductase</keyword>
<dbReference type="Proteomes" id="UP001339911">
    <property type="component" value="Unassembled WGS sequence"/>
</dbReference>
<feature type="domain" description="NADP-dependent oxidoreductase" evidence="2">
    <location>
        <begin position="16"/>
        <end position="304"/>
    </location>
</feature>
<dbReference type="RefSeq" id="WP_331211753.1">
    <property type="nucleotide sequence ID" value="NZ_JAZGQL010000038.1"/>
</dbReference>
<dbReference type="InterPro" id="IPR023210">
    <property type="entry name" value="NADP_OxRdtase_dom"/>
</dbReference>
<dbReference type="InterPro" id="IPR050791">
    <property type="entry name" value="Aldo-Keto_reductase"/>
</dbReference>
<dbReference type="PRINTS" id="PR00069">
    <property type="entry name" value="ALDKETRDTASE"/>
</dbReference>
<dbReference type="SUPFAM" id="SSF51430">
    <property type="entry name" value="NAD(P)-linked oxidoreductase"/>
    <property type="match status" value="1"/>
</dbReference>
<evidence type="ECO:0000313" key="3">
    <source>
        <dbReference type="EMBL" id="MEE6311871.1"/>
    </source>
</evidence>
<dbReference type="PANTHER" id="PTHR43625">
    <property type="entry name" value="AFLATOXIN B1 ALDEHYDE REDUCTASE"/>
    <property type="match status" value="1"/>
</dbReference>
<dbReference type="InterPro" id="IPR036812">
    <property type="entry name" value="NAD(P)_OxRdtase_dom_sf"/>
</dbReference>
<evidence type="ECO:0000313" key="4">
    <source>
        <dbReference type="Proteomes" id="UP001339911"/>
    </source>
</evidence>
<accession>A0ABU7SPI1</accession>
<organism evidence="3 4">
    <name type="scientific">Plantactinospora veratri</name>
    <dbReference type="NCBI Taxonomy" id="1436122"/>
    <lineage>
        <taxon>Bacteria</taxon>
        <taxon>Bacillati</taxon>
        <taxon>Actinomycetota</taxon>
        <taxon>Actinomycetes</taxon>
        <taxon>Micromonosporales</taxon>
        <taxon>Micromonosporaceae</taxon>
        <taxon>Plantactinospora</taxon>
    </lineage>
</organism>
<evidence type="ECO:0000259" key="2">
    <source>
        <dbReference type="Pfam" id="PF00248"/>
    </source>
</evidence>
<evidence type="ECO:0000256" key="1">
    <source>
        <dbReference type="ARBA" id="ARBA00023002"/>
    </source>
</evidence>
<reference evidence="3 4" key="1">
    <citation type="submission" date="2024-01" db="EMBL/GenBank/DDBJ databases">
        <title>Genome insights into Plantactinospora veratri sp. nov.</title>
        <authorList>
            <person name="Wang L."/>
        </authorList>
    </citation>
    <scope>NUCLEOTIDE SEQUENCE [LARGE SCALE GENOMIC DNA]</scope>
    <source>
        <strain evidence="3 4">NEAU-FHS4</strain>
    </source>
</reference>
<dbReference type="PROSITE" id="PS51257">
    <property type="entry name" value="PROKAR_LIPOPROTEIN"/>
    <property type="match status" value="1"/>
</dbReference>
<dbReference type="Pfam" id="PF00248">
    <property type="entry name" value="Aldo_ket_red"/>
    <property type="match status" value="1"/>
</dbReference>
<dbReference type="EMBL" id="JAZGQL010000038">
    <property type="protein sequence ID" value="MEE6311871.1"/>
    <property type="molecule type" value="Genomic_DNA"/>
</dbReference>
<name>A0ABU7SPI1_9ACTN</name>
<proteinExistence type="predicted"/>
<dbReference type="Gene3D" id="3.20.20.100">
    <property type="entry name" value="NADP-dependent oxidoreductase domain"/>
    <property type="match status" value="1"/>
</dbReference>
<sequence>MRKTVLGESGPAVSAIGLGCMGMSAHYGPRPTETQSISVVHRALDLGINLIDTSASYGVGHNEQLIGKAIHGRRDHVVLCTKFGIRRDNGRMYVDSSPGWARKSCDESLQRLRVDYIDLLYLHRRNPEVPIADTIGAMAELVAAGKVRHLGLSEVNAQTLRQAHAIHRLAALQTEYSLLSREVEADLLPTCRELGIALVAYSPISRALLTGHITTDTAFGDDDLRGGNPRFARANRAANLALVDRLRALAGEIGVTPAQLALAWLLAQGTTPIPGTTTVRHLEDNAAASTVSLTTEQLHQIADLVPAGAAQGERLSAAAARWVGR</sequence>
<dbReference type="InterPro" id="IPR020471">
    <property type="entry name" value="AKR"/>
</dbReference>
<protein>
    <submittedName>
        <fullName evidence="3">Aldo/keto reductase</fullName>
    </submittedName>
</protein>
<keyword evidence="4" id="KW-1185">Reference proteome</keyword>
<gene>
    <name evidence="3" type="ORF">V1634_34085</name>
</gene>
<comment type="caution">
    <text evidence="3">The sequence shown here is derived from an EMBL/GenBank/DDBJ whole genome shotgun (WGS) entry which is preliminary data.</text>
</comment>
<dbReference type="PANTHER" id="PTHR43625:SF40">
    <property type="entry name" value="ALDO-KETO REDUCTASE YAKC [NADP(+)]"/>
    <property type="match status" value="1"/>
</dbReference>